<evidence type="ECO:0000313" key="3">
    <source>
        <dbReference type="Proteomes" id="UP000005237"/>
    </source>
</evidence>
<feature type="region of interest" description="Disordered" evidence="1">
    <location>
        <begin position="105"/>
        <end position="125"/>
    </location>
</feature>
<accession>A0A8R1II66</accession>
<proteinExistence type="predicted"/>
<evidence type="ECO:0000313" key="2">
    <source>
        <dbReference type="EnsemblMetazoa" id="CJA36761.1"/>
    </source>
</evidence>
<reference evidence="2" key="2">
    <citation type="submission" date="2022-06" db="UniProtKB">
        <authorList>
            <consortium name="EnsemblMetazoa"/>
        </authorList>
    </citation>
    <scope>IDENTIFICATION</scope>
    <source>
        <strain evidence="2">DF5081</strain>
    </source>
</reference>
<sequence>MDWIPKSKPVSMLSTLQDWSKAAPGSLVVAGDEQFQMPNRTMKNRLQCHLLHSLCSRRNANTANKAIIKSSATHAVSEPQWIVQLRINIKQLHCQLPYLENRTCPAEKPPDSAGNRNRNNKHLIV</sequence>
<keyword evidence="3" id="KW-1185">Reference proteome</keyword>
<dbReference type="Proteomes" id="UP000005237">
    <property type="component" value="Unassembled WGS sequence"/>
</dbReference>
<protein>
    <submittedName>
        <fullName evidence="2">Uncharacterized protein</fullName>
    </submittedName>
</protein>
<name>A0A8R1II66_CAEJA</name>
<organism evidence="2 3">
    <name type="scientific">Caenorhabditis japonica</name>
    <dbReference type="NCBI Taxonomy" id="281687"/>
    <lineage>
        <taxon>Eukaryota</taxon>
        <taxon>Metazoa</taxon>
        <taxon>Ecdysozoa</taxon>
        <taxon>Nematoda</taxon>
        <taxon>Chromadorea</taxon>
        <taxon>Rhabditida</taxon>
        <taxon>Rhabditina</taxon>
        <taxon>Rhabditomorpha</taxon>
        <taxon>Rhabditoidea</taxon>
        <taxon>Rhabditidae</taxon>
        <taxon>Peloderinae</taxon>
        <taxon>Caenorhabditis</taxon>
    </lineage>
</organism>
<dbReference type="AlphaFoldDB" id="A0A8R1II66"/>
<reference evidence="3" key="1">
    <citation type="submission" date="2010-08" db="EMBL/GenBank/DDBJ databases">
        <authorList>
            <consortium name="Caenorhabditis japonica Sequencing Consortium"/>
            <person name="Wilson R.K."/>
        </authorList>
    </citation>
    <scope>NUCLEOTIDE SEQUENCE [LARGE SCALE GENOMIC DNA]</scope>
    <source>
        <strain evidence="3">DF5081</strain>
    </source>
</reference>
<evidence type="ECO:0000256" key="1">
    <source>
        <dbReference type="SAM" id="MobiDB-lite"/>
    </source>
</evidence>
<dbReference type="EnsemblMetazoa" id="CJA36761.1">
    <property type="protein sequence ID" value="CJA36761.1"/>
    <property type="gene ID" value="WBGene00212608"/>
</dbReference>